<keyword evidence="1" id="KW-0812">Transmembrane</keyword>
<organism evidence="2 3">
    <name type="scientific">Methyloradius palustris</name>
    <dbReference type="NCBI Taxonomy" id="2778876"/>
    <lineage>
        <taxon>Bacteria</taxon>
        <taxon>Pseudomonadati</taxon>
        <taxon>Pseudomonadota</taxon>
        <taxon>Betaproteobacteria</taxon>
        <taxon>Nitrosomonadales</taxon>
        <taxon>Methylophilaceae</taxon>
        <taxon>Methyloradius</taxon>
    </lineage>
</organism>
<dbReference type="KEGG" id="mpau:ZMTM_11280"/>
<keyword evidence="1" id="KW-0472">Membrane</keyword>
<keyword evidence="3" id="KW-1185">Reference proteome</keyword>
<reference evidence="2" key="1">
    <citation type="journal article" date="2021" name="Arch. Microbiol.">
        <title>Methyloradius palustris gen. nov., sp. nov., a methanol-oxidizing bacterium isolated from snow.</title>
        <authorList>
            <person name="Miyadera T."/>
            <person name="Kojima H."/>
            <person name="Fukui M."/>
        </authorList>
    </citation>
    <scope>NUCLEOTIDE SEQUENCE</scope>
    <source>
        <strain evidence="2">Zm11</strain>
    </source>
</reference>
<feature type="transmembrane region" description="Helical" evidence="1">
    <location>
        <begin position="20"/>
        <end position="39"/>
    </location>
</feature>
<evidence type="ECO:0000313" key="3">
    <source>
        <dbReference type="Proteomes" id="UP000826722"/>
    </source>
</evidence>
<feature type="transmembrane region" description="Helical" evidence="1">
    <location>
        <begin position="51"/>
        <end position="69"/>
    </location>
</feature>
<accession>A0A8D5JW95</accession>
<dbReference type="AlphaFoldDB" id="A0A8D5JW95"/>
<feature type="transmembrane region" description="Helical" evidence="1">
    <location>
        <begin position="81"/>
        <end position="102"/>
    </location>
</feature>
<proteinExistence type="predicted"/>
<dbReference type="RefSeq" id="WP_225907112.1">
    <property type="nucleotide sequence ID" value="NZ_AP024110.1"/>
</dbReference>
<keyword evidence="1" id="KW-1133">Transmembrane helix</keyword>
<name>A0A8D5JW95_9PROT</name>
<evidence type="ECO:0000256" key="1">
    <source>
        <dbReference type="SAM" id="Phobius"/>
    </source>
</evidence>
<sequence>MSDNQELDEGRNRGVIHHILPVSATMVGVCMTVIGLMQLLPKGGQWLDDLIAFDSLVFITSALLSYTSIRTKSNTAQLERWADVVFIVGLVMMVGINFLLAFDLLKH</sequence>
<dbReference type="EMBL" id="AP024110">
    <property type="protein sequence ID" value="BCM24869.1"/>
    <property type="molecule type" value="Genomic_DNA"/>
</dbReference>
<gene>
    <name evidence="2" type="ORF">ZMTM_11280</name>
</gene>
<evidence type="ECO:0000313" key="2">
    <source>
        <dbReference type="EMBL" id="BCM24869.1"/>
    </source>
</evidence>
<dbReference type="Proteomes" id="UP000826722">
    <property type="component" value="Chromosome"/>
</dbReference>
<protein>
    <submittedName>
        <fullName evidence="2">Uncharacterized protein</fullName>
    </submittedName>
</protein>